<name>A0A7V8V3K3_9BACT</name>
<keyword evidence="3" id="KW-1185">Reference proteome</keyword>
<feature type="transmembrane region" description="Helical" evidence="1">
    <location>
        <begin position="187"/>
        <end position="206"/>
    </location>
</feature>
<keyword evidence="1" id="KW-0812">Transmembrane</keyword>
<organism evidence="2 3">
    <name type="scientific">Bremerella alba</name>
    <dbReference type="NCBI Taxonomy" id="980252"/>
    <lineage>
        <taxon>Bacteria</taxon>
        <taxon>Pseudomonadati</taxon>
        <taxon>Planctomycetota</taxon>
        <taxon>Planctomycetia</taxon>
        <taxon>Pirellulales</taxon>
        <taxon>Pirellulaceae</taxon>
        <taxon>Bremerella</taxon>
    </lineage>
</organism>
<gene>
    <name evidence="2" type="ORF">HOV93_14400</name>
</gene>
<dbReference type="EMBL" id="JABRWO010000003">
    <property type="protein sequence ID" value="MBA2114283.1"/>
    <property type="molecule type" value="Genomic_DNA"/>
</dbReference>
<evidence type="ECO:0000313" key="2">
    <source>
        <dbReference type="EMBL" id="MBA2114283.1"/>
    </source>
</evidence>
<evidence type="ECO:0000313" key="3">
    <source>
        <dbReference type="Proteomes" id="UP000551616"/>
    </source>
</evidence>
<keyword evidence="1" id="KW-0472">Membrane</keyword>
<feature type="transmembrane region" description="Helical" evidence="1">
    <location>
        <begin position="99"/>
        <end position="117"/>
    </location>
</feature>
<sequence>MALRNIMVGNAAGNLDWHWIQYYGINAIGLGTGVTAIALMGFWRSQGIVWSWQPGHVILLCIGFHELVTLVAVGVDVATIDSSLVYDPFRSKIYETQGLVQHVGTVLLILTFLWHVHFSRPWRLIFGLLLFVNMSTLVMLNPFRLPMGKVISYDLIGKSSQTARVCVVVLVILLAVWDLIRQEPRDWLHWVGVALLLLHYSPWVTYSLGF</sequence>
<feature type="transmembrane region" description="Helical" evidence="1">
    <location>
        <begin position="162"/>
        <end position="180"/>
    </location>
</feature>
<reference evidence="2 3" key="1">
    <citation type="submission" date="2020-05" db="EMBL/GenBank/DDBJ databases">
        <title>Bremerella alba sp. nov., a novel planctomycete isolated from the surface of the macroalga Fucus spiralis.</title>
        <authorList>
            <person name="Godinho O."/>
            <person name="Botelho R."/>
            <person name="Albuquerque L."/>
            <person name="Wiegand S."/>
            <person name="Da Costa M.S."/>
            <person name="Lobo-Da-Cunha A."/>
            <person name="Jogler C."/>
            <person name="Lage O.M."/>
        </authorList>
    </citation>
    <scope>NUCLEOTIDE SEQUENCE [LARGE SCALE GENOMIC DNA]</scope>
    <source>
        <strain evidence="2 3">FF15</strain>
    </source>
</reference>
<feature type="transmembrane region" description="Helical" evidence="1">
    <location>
        <begin position="55"/>
        <end position="79"/>
    </location>
</feature>
<feature type="transmembrane region" description="Helical" evidence="1">
    <location>
        <begin position="20"/>
        <end position="43"/>
    </location>
</feature>
<keyword evidence="1" id="KW-1133">Transmembrane helix</keyword>
<protein>
    <submittedName>
        <fullName evidence="2">Uncharacterized protein</fullName>
    </submittedName>
</protein>
<dbReference type="AlphaFoldDB" id="A0A7V8V3K3"/>
<comment type="caution">
    <text evidence="2">The sequence shown here is derived from an EMBL/GenBank/DDBJ whole genome shotgun (WGS) entry which is preliminary data.</text>
</comment>
<accession>A0A7V8V3K3</accession>
<dbReference type="Proteomes" id="UP000551616">
    <property type="component" value="Unassembled WGS sequence"/>
</dbReference>
<feature type="transmembrane region" description="Helical" evidence="1">
    <location>
        <begin position="124"/>
        <end position="142"/>
    </location>
</feature>
<evidence type="ECO:0000256" key="1">
    <source>
        <dbReference type="SAM" id="Phobius"/>
    </source>
</evidence>
<proteinExistence type="predicted"/>